<evidence type="ECO:0000256" key="1">
    <source>
        <dbReference type="ARBA" id="ARBA00009477"/>
    </source>
</evidence>
<dbReference type="EMBL" id="SHAG01000033">
    <property type="protein sequence ID" value="RZO75492.1"/>
    <property type="molecule type" value="Genomic_DNA"/>
</dbReference>
<dbReference type="GO" id="GO:0015562">
    <property type="term" value="F:efflux transmembrane transporter activity"/>
    <property type="evidence" value="ECO:0007669"/>
    <property type="project" value="TreeGrafter"/>
</dbReference>
<keyword evidence="2" id="KW-0732">Signal</keyword>
<dbReference type="Proteomes" id="UP000316199">
    <property type="component" value="Unassembled WGS sequence"/>
</dbReference>
<name>A0A520RZ24_9GAMM</name>
<dbReference type="PANTHER" id="PTHR30469">
    <property type="entry name" value="MULTIDRUG RESISTANCE PROTEIN MDTA"/>
    <property type="match status" value="1"/>
</dbReference>
<dbReference type="Gene3D" id="2.40.30.170">
    <property type="match status" value="1"/>
</dbReference>
<accession>A0A520RZ24</accession>
<sequence>MNRCRVLLAIVFVILVGCGQPTNTPAIDFLIPVEVTDIKTDTVEDIIFTTGTVRTRENVVLTIQTPGFLALAQNQKGIRLEEGMSVISGDLIAQVTGEDARLAAGIEASQEHLRSAKTELERRQQLFKQRLISEAEVWAARTQYEDRLLAYETSQRTFEKTRITTPIDGTILELARDSSGQPIADGQTVNQGMSIARIAPLDKLIADLELVGPEYARVVVGQKVRISHYAFADRTLEGIIIRLSPIIDSSTRTFRVEVEVDNDEELLRPGMFIQAGIVAKQAQDVIVVPRDGITQRGGRNVVFVIEGQRVVQRDVLLGLADDLQFEVSQGLIVGDRIAIRGLETLTDGTRVRVITP</sequence>
<evidence type="ECO:0000256" key="2">
    <source>
        <dbReference type="SAM" id="SignalP"/>
    </source>
</evidence>
<gene>
    <name evidence="5" type="ORF">EVA68_06895</name>
</gene>
<evidence type="ECO:0000259" key="3">
    <source>
        <dbReference type="Pfam" id="PF25954"/>
    </source>
</evidence>
<comment type="caution">
    <text evidence="5">The sequence shown here is derived from an EMBL/GenBank/DDBJ whole genome shotgun (WGS) entry which is preliminary data.</text>
</comment>
<dbReference type="FunFam" id="2.40.30.170:FF:000010">
    <property type="entry name" value="Efflux RND transporter periplasmic adaptor subunit"/>
    <property type="match status" value="1"/>
</dbReference>
<feature type="signal peptide" evidence="2">
    <location>
        <begin position="1"/>
        <end position="19"/>
    </location>
</feature>
<comment type="similarity">
    <text evidence="1">Belongs to the membrane fusion protein (MFP) (TC 8.A.1) family.</text>
</comment>
<evidence type="ECO:0000259" key="4">
    <source>
        <dbReference type="Pfam" id="PF25975"/>
    </source>
</evidence>
<reference evidence="5 6" key="1">
    <citation type="submission" date="2019-02" db="EMBL/GenBank/DDBJ databases">
        <title>Prokaryotic population dynamics and viral predation in marine succession experiment using metagenomics: the confinement effect.</title>
        <authorList>
            <person name="Haro-Moreno J.M."/>
            <person name="Rodriguez-Valera F."/>
            <person name="Lopez-Perez M."/>
        </authorList>
    </citation>
    <scope>NUCLEOTIDE SEQUENCE [LARGE SCALE GENOMIC DNA]</scope>
    <source>
        <strain evidence="5">MED-G157</strain>
    </source>
</reference>
<dbReference type="InterPro" id="IPR006143">
    <property type="entry name" value="RND_pump_MFP"/>
</dbReference>
<dbReference type="AlphaFoldDB" id="A0A520RZ24"/>
<dbReference type="Pfam" id="PF25954">
    <property type="entry name" value="Beta-barrel_RND_2"/>
    <property type="match status" value="1"/>
</dbReference>
<dbReference type="NCBIfam" id="TIGR01730">
    <property type="entry name" value="RND_mfp"/>
    <property type="match status" value="1"/>
</dbReference>
<evidence type="ECO:0000313" key="6">
    <source>
        <dbReference type="Proteomes" id="UP000316199"/>
    </source>
</evidence>
<dbReference type="Gene3D" id="2.40.420.20">
    <property type="match status" value="1"/>
</dbReference>
<dbReference type="InterPro" id="IPR058649">
    <property type="entry name" value="CzcB_C"/>
</dbReference>
<dbReference type="Pfam" id="PF25975">
    <property type="entry name" value="CzcB_C"/>
    <property type="match status" value="1"/>
</dbReference>
<dbReference type="SUPFAM" id="SSF111369">
    <property type="entry name" value="HlyD-like secretion proteins"/>
    <property type="match status" value="1"/>
</dbReference>
<feature type="domain" description="CusB-like beta-barrel" evidence="3">
    <location>
        <begin position="216"/>
        <end position="279"/>
    </location>
</feature>
<evidence type="ECO:0000313" key="5">
    <source>
        <dbReference type="EMBL" id="RZO75492.1"/>
    </source>
</evidence>
<dbReference type="PROSITE" id="PS51257">
    <property type="entry name" value="PROKAR_LIPOPROTEIN"/>
    <property type="match status" value="1"/>
</dbReference>
<feature type="chain" id="PRO_5021964448" evidence="2">
    <location>
        <begin position="20"/>
        <end position="356"/>
    </location>
</feature>
<protein>
    <submittedName>
        <fullName evidence="5">Efflux RND transporter periplasmic adaptor subunit</fullName>
    </submittedName>
</protein>
<feature type="domain" description="CzcB-like C-terminal circularly permuted SH3-like" evidence="4">
    <location>
        <begin position="286"/>
        <end position="341"/>
    </location>
</feature>
<organism evidence="5 6">
    <name type="scientific">OM182 bacterium</name>
    <dbReference type="NCBI Taxonomy" id="2510334"/>
    <lineage>
        <taxon>Bacteria</taxon>
        <taxon>Pseudomonadati</taxon>
        <taxon>Pseudomonadota</taxon>
        <taxon>Gammaproteobacteria</taxon>
        <taxon>OMG group</taxon>
        <taxon>OM182 clade</taxon>
    </lineage>
</organism>
<dbReference type="Gene3D" id="1.10.287.470">
    <property type="entry name" value="Helix hairpin bin"/>
    <property type="match status" value="1"/>
</dbReference>
<dbReference type="GO" id="GO:1990281">
    <property type="term" value="C:efflux pump complex"/>
    <property type="evidence" value="ECO:0007669"/>
    <property type="project" value="TreeGrafter"/>
</dbReference>
<proteinExistence type="inferred from homology"/>
<dbReference type="InterPro" id="IPR058792">
    <property type="entry name" value="Beta-barrel_RND_2"/>
</dbReference>